<comment type="caution">
    <text evidence="4">The sequence shown here is derived from an EMBL/GenBank/DDBJ whole genome shotgun (WGS) entry which is preliminary data.</text>
</comment>
<feature type="signal peptide" evidence="1">
    <location>
        <begin position="1"/>
        <end position="31"/>
    </location>
</feature>
<dbReference type="AlphaFoldDB" id="A0A9D1AC92"/>
<reference evidence="4" key="2">
    <citation type="journal article" date="2021" name="PeerJ">
        <title>Extensive microbial diversity within the chicken gut microbiome revealed by metagenomics and culture.</title>
        <authorList>
            <person name="Gilroy R."/>
            <person name="Ravi A."/>
            <person name="Getino M."/>
            <person name="Pursley I."/>
            <person name="Horton D.L."/>
            <person name="Alikhan N.F."/>
            <person name="Baker D."/>
            <person name="Gharbi K."/>
            <person name="Hall N."/>
            <person name="Watson M."/>
            <person name="Adriaenssens E.M."/>
            <person name="Foster-Nyarko E."/>
            <person name="Jarju S."/>
            <person name="Secka A."/>
            <person name="Antonio M."/>
            <person name="Oren A."/>
            <person name="Chaudhuri R.R."/>
            <person name="La Ragione R."/>
            <person name="Hildebrand F."/>
            <person name="Pallen M.J."/>
        </authorList>
    </citation>
    <scope>NUCLEOTIDE SEQUENCE</scope>
    <source>
        <strain evidence="4">ChiSjej4B22-8148</strain>
    </source>
</reference>
<dbReference type="Proteomes" id="UP000886757">
    <property type="component" value="Unassembled WGS sequence"/>
</dbReference>
<feature type="chain" id="PRO_5039335577" evidence="1">
    <location>
        <begin position="32"/>
        <end position="368"/>
    </location>
</feature>
<dbReference type="InterPro" id="IPR023158">
    <property type="entry name" value="YerB-like_sf"/>
</dbReference>
<dbReference type="Gene3D" id="3.50.90.10">
    <property type="entry name" value="YerB-like"/>
    <property type="match status" value="1"/>
</dbReference>
<dbReference type="InterPro" id="IPR021416">
    <property type="entry name" value="DUF3048_N"/>
</dbReference>
<dbReference type="SUPFAM" id="SSF159774">
    <property type="entry name" value="YerB-like"/>
    <property type="match status" value="1"/>
</dbReference>
<organism evidence="4 5">
    <name type="scientific">Candidatus Choladousia intestinavium</name>
    <dbReference type="NCBI Taxonomy" id="2840727"/>
    <lineage>
        <taxon>Bacteria</taxon>
        <taxon>Bacillati</taxon>
        <taxon>Bacillota</taxon>
        <taxon>Clostridia</taxon>
        <taxon>Lachnospirales</taxon>
        <taxon>Lachnospiraceae</taxon>
        <taxon>Lachnospiraceae incertae sedis</taxon>
        <taxon>Candidatus Choladousia</taxon>
    </lineage>
</organism>
<proteinExistence type="predicted"/>
<reference evidence="4" key="1">
    <citation type="submission" date="2020-10" db="EMBL/GenBank/DDBJ databases">
        <authorList>
            <person name="Gilroy R."/>
        </authorList>
    </citation>
    <scope>NUCLEOTIDE SEQUENCE</scope>
    <source>
        <strain evidence="4">ChiSjej4B22-8148</strain>
    </source>
</reference>
<dbReference type="InterPro" id="IPR035328">
    <property type="entry name" value="DUF3048_C"/>
</dbReference>
<name>A0A9D1AC92_9FIRM</name>
<gene>
    <name evidence="4" type="ORF">IAB31_02405</name>
</gene>
<evidence type="ECO:0000313" key="4">
    <source>
        <dbReference type="EMBL" id="HIR12759.1"/>
    </source>
</evidence>
<evidence type="ECO:0000259" key="2">
    <source>
        <dbReference type="Pfam" id="PF11258"/>
    </source>
</evidence>
<feature type="domain" description="DUF3048" evidence="2">
    <location>
        <begin position="44"/>
        <end position="187"/>
    </location>
</feature>
<evidence type="ECO:0000256" key="1">
    <source>
        <dbReference type="SAM" id="SignalP"/>
    </source>
</evidence>
<feature type="domain" description="DUF3048" evidence="3">
    <location>
        <begin position="226"/>
        <end position="342"/>
    </location>
</feature>
<evidence type="ECO:0000259" key="3">
    <source>
        <dbReference type="Pfam" id="PF17479"/>
    </source>
</evidence>
<dbReference type="EMBL" id="DVGK01000031">
    <property type="protein sequence ID" value="HIR12759.1"/>
    <property type="molecule type" value="Genomic_DNA"/>
</dbReference>
<dbReference type="Pfam" id="PF17479">
    <property type="entry name" value="DUF3048_C"/>
    <property type="match status" value="1"/>
</dbReference>
<accession>A0A9D1AC92</accession>
<dbReference type="Pfam" id="PF11258">
    <property type="entry name" value="DUF3048"/>
    <property type="match status" value="1"/>
</dbReference>
<protein>
    <submittedName>
        <fullName evidence="4">DUF3048 domain-containing protein</fullName>
    </submittedName>
</protein>
<evidence type="ECO:0000313" key="5">
    <source>
        <dbReference type="Proteomes" id="UP000886757"/>
    </source>
</evidence>
<keyword evidence="1" id="KW-0732">Signal</keyword>
<sequence>MRKNRIWKRVLTGVFAASMILGSAGSTMANAEEASDNGMVRSFLTGKLVPETIGRKKAISVMFNNIQAALPQSGISNAEVVYEAPVEGGITRLMGILEDYQDVERIGSVRSCRNYFVYFAREFNTYYLHYGQAVYALDLLNLADTLNISGLDAVGETVYYRSDDFESPHNVFTNYDMIQAGIEELGYPTEYSDEYLGTNGHYKFAADDAPVTLDNGTDAAVVEPGYSYNNAYFVYDSETGKYTRYQYGDVQTDYLTGNALTYDNIILQYCSWENFDENGYLNIDVLSGGSGKYITRGKAIDVTWSKDSINTEEPYANENFGVTHYYDASGNEITLNQGKTWVCIVLDSNSDQVALYPDAASFTGGGAN</sequence>